<comment type="caution">
    <text evidence="6">The sequence shown here is derived from an EMBL/GenBank/DDBJ whole genome shotgun (WGS) entry which is preliminary data.</text>
</comment>
<dbReference type="Gene3D" id="1.10.10.10">
    <property type="entry name" value="Winged helix-like DNA-binding domain superfamily/Winged helix DNA-binding domain"/>
    <property type="match status" value="2"/>
</dbReference>
<dbReference type="PANTHER" id="PTHR34298:SF2">
    <property type="entry name" value="SEGREGATION AND CONDENSATION PROTEIN B"/>
    <property type="match status" value="1"/>
</dbReference>
<evidence type="ECO:0000256" key="2">
    <source>
        <dbReference type="ARBA" id="ARBA00022618"/>
    </source>
</evidence>
<keyword evidence="1" id="KW-0963">Cytoplasm</keyword>
<dbReference type="InterPro" id="IPR036388">
    <property type="entry name" value="WH-like_DNA-bd_sf"/>
</dbReference>
<evidence type="ECO:0000256" key="3">
    <source>
        <dbReference type="ARBA" id="ARBA00022829"/>
    </source>
</evidence>
<dbReference type="Pfam" id="PF04079">
    <property type="entry name" value="SMC_ScpB"/>
    <property type="match status" value="1"/>
</dbReference>
<gene>
    <name evidence="6" type="primary">scpB</name>
    <name evidence="6" type="ORF">CRI93_01985</name>
</gene>
<feature type="compositionally biased region" description="Low complexity" evidence="5">
    <location>
        <begin position="234"/>
        <end position="256"/>
    </location>
</feature>
<dbReference type="GO" id="GO:0051301">
    <property type="term" value="P:cell division"/>
    <property type="evidence" value="ECO:0007669"/>
    <property type="project" value="UniProtKB-KW"/>
</dbReference>
<keyword evidence="3" id="KW-0159">Chromosome partition</keyword>
<dbReference type="NCBIfam" id="TIGR00281">
    <property type="entry name" value="SMC-Scp complex subunit ScpB"/>
    <property type="match status" value="1"/>
</dbReference>
<name>A0A2H3NX61_9BACT</name>
<dbReference type="AlphaFoldDB" id="A0A2H3NX61"/>
<keyword evidence="7" id="KW-1185">Reference proteome</keyword>
<feature type="region of interest" description="Disordered" evidence="5">
    <location>
        <begin position="212"/>
        <end position="256"/>
    </location>
</feature>
<protein>
    <submittedName>
        <fullName evidence="6">SMC-Scp complex subunit ScpB</fullName>
    </submittedName>
</protein>
<dbReference type="OrthoDB" id="9806226at2"/>
<keyword evidence="4" id="KW-0131">Cell cycle</keyword>
<evidence type="ECO:0000256" key="1">
    <source>
        <dbReference type="ARBA" id="ARBA00022490"/>
    </source>
</evidence>
<dbReference type="Proteomes" id="UP000221024">
    <property type="component" value="Unassembled WGS sequence"/>
</dbReference>
<evidence type="ECO:0000256" key="4">
    <source>
        <dbReference type="ARBA" id="ARBA00023306"/>
    </source>
</evidence>
<dbReference type="RefSeq" id="WP_098060922.1">
    <property type="nucleotide sequence ID" value="NZ_PDEP01000001.1"/>
</dbReference>
<dbReference type="SUPFAM" id="SSF46785">
    <property type="entry name" value="Winged helix' DNA-binding domain"/>
    <property type="match status" value="2"/>
</dbReference>
<reference evidence="6 7" key="1">
    <citation type="submission" date="2017-10" db="EMBL/GenBank/DDBJ databases">
        <title>Draft genome of Longimonas halophila.</title>
        <authorList>
            <person name="Goh K.M."/>
            <person name="Shamsir M.S."/>
            <person name="Lim S.W."/>
        </authorList>
    </citation>
    <scope>NUCLEOTIDE SEQUENCE [LARGE SCALE GENOMIC DNA]</scope>
    <source>
        <strain evidence="6 7">KCTC 42399</strain>
    </source>
</reference>
<dbReference type="GO" id="GO:0051304">
    <property type="term" value="P:chromosome separation"/>
    <property type="evidence" value="ECO:0007669"/>
    <property type="project" value="InterPro"/>
</dbReference>
<dbReference type="InterPro" id="IPR005234">
    <property type="entry name" value="ScpB_csome_segregation"/>
</dbReference>
<evidence type="ECO:0000256" key="5">
    <source>
        <dbReference type="SAM" id="MobiDB-lite"/>
    </source>
</evidence>
<accession>A0A2H3NX61</accession>
<evidence type="ECO:0000313" key="7">
    <source>
        <dbReference type="Proteomes" id="UP000221024"/>
    </source>
</evidence>
<dbReference type="EMBL" id="PDEP01000001">
    <property type="protein sequence ID" value="PEN09524.1"/>
    <property type="molecule type" value="Genomic_DNA"/>
</dbReference>
<sequence length="256" mass="27910">MANSDPALGFGVSPRLLKATEALLFAADDPIGAERIAEIVTEVTGETKVDAERVETVIEALQEAYTVNERAFEIVAWAGGYRMVTREEVAPFVKAMVQDEQRQSLSRSLLETIAVVAYKQPVTRPEVDFVRGVNSDYALRKLMELELVDVKGRSESLGRPLLYGTTPEFLEQFGLNTLDDLPTIREVEELLDDPNFDDERAQLLQLKTEEAADALGDAMPDSLQNIAEAKANDADASSSEAASDSASENNAPASSQ</sequence>
<proteinExistence type="predicted"/>
<keyword evidence="2" id="KW-0132">Cell division</keyword>
<evidence type="ECO:0000313" key="6">
    <source>
        <dbReference type="EMBL" id="PEN09524.1"/>
    </source>
</evidence>
<dbReference type="PANTHER" id="PTHR34298">
    <property type="entry name" value="SEGREGATION AND CONDENSATION PROTEIN B"/>
    <property type="match status" value="1"/>
</dbReference>
<organism evidence="6 7">
    <name type="scientific">Longimonas halophila</name>
    <dbReference type="NCBI Taxonomy" id="1469170"/>
    <lineage>
        <taxon>Bacteria</taxon>
        <taxon>Pseudomonadati</taxon>
        <taxon>Rhodothermota</taxon>
        <taxon>Rhodothermia</taxon>
        <taxon>Rhodothermales</taxon>
        <taxon>Salisaetaceae</taxon>
        <taxon>Longimonas</taxon>
    </lineage>
</organism>
<dbReference type="InterPro" id="IPR036390">
    <property type="entry name" value="WH_DNA-bd_sf"/>
</dbReference>